<evidence type="ECO:0000256" key="1">
    <source>
        <dbReference type="SAM" id="SignalP"/>
    </source>
</evidence>
<organism evidence="2 3">
    <name type="scientific">Noviherbaspirillum galbum</name>
    <dbReference type="NCBI Taxonomy" id="2709383"/>
    <lineage>
        <taxon>Bacteria</taxon>
        <taxon>Pseudomonadati</taxon>
        <taxon>Pseudomonadota</taxon>
        <taxon>Betaproteobacteria</taxon>
        <taxon>Burkholderiales</taxon>
        <taxon>Oxalobacteraceae</taxon>
        <taxon>Noviherbaspirillum</taxon>
    </lineage>
</organism>
<evidence type="ECO:0000313" key="3">
    <source>
        <dbReference type="Proteomes" id="UP000482155"/>
    </source>
</evidence>
<sequence length="521" mass="58064">MKTGLHVQRMPWLSLPIALAALAGCASQPSRPAGGTPPDFAIPAASLLPALNRVTWGASTSTYKEAQAVSFNRYLQQQLHPANARLPAAIDAQIRSMTITQRPMDQLVMELEQRRKQVDAIANDDDKKAAQQAYQDELNRLAREAAARSLLRDAYSSNQLQEQLTWFWMNHFNIHQGKHNLRAMVGDYEEHAIRPHALGKFRDLLRATVYHPAMLRYLDNEQNAAGHLNENYARELMELHTLGVNSGYTQNDVQELARILTGLGVNLGNQAPNVRAGLQGQYVRRGLFEFNPNRHDYGDKVFLGQPLKGRGLGEVDEALDRLCRSPATALYLSRKLAVYFTGNEPPQPLTRRMADTFLRADGDIAATLAVLFASAEFRQSLGRAFKDPVHYVVSAVRMAYDDKPILNANPMAGWLYRMGEPLYGRQTPDGYPLSSADWQSSGQMTTRFEIAKSIGSGSAGLFKSEGPQGQDHPAFPQLATPLYYDAFQKVIGPATRHALEQAVSPQEWNSFLLASPEFMFR</sequence>
<dbReference type="AlphaFoldDB" id="A0A6B3SW32"/>
<dbReference type="EMBL" id="JAAIVB010000085">
    <property type="protein sequence ID" value="NEX64864.1"/>
    <property type="molecule type" value="Genomic_DNA"/>
</dbReference>
<dbReference type="RefSeq" id="WP_163968780.1">
    <property type="nucleotide sequence ID" value="NZ_JAAIVB010000085.1"/>
</dbReference>
<dbReference type="Proteomes" id="UP000482155">
    <property type="component" value="Unassembled WGS sequence"/>
</dbReference>
<dbReference type="PROSITE" id="PS51257">
    <property type="entry name" value="PROKAR_LIPOPROTEIN"/>
    <property type="match status" value="1"/>
</dbReference>
<keyword evidence="1" id="KW-0732">Signal</keyword>
<keyword evidence="3" id="KW-1185">Reference proteome</keyword>
<protein>
    <submittedName>
        <fullName evidence="2">DUF1800 domain-containing protein</fullName>
    </submittedName>
</protein>
<feature type="signal peptide" evidence="1">
    <location>
        <begin position="1"/>
        <end position="20"/>
    </location>
</feature>
<feature type="chain" id="PRO_5025391906" evidence="1">
    <location>
        <begin position="21"/>
        <end position="521"/>
    </location>
</feature>
<name>A0A6B3SW32_9BURK</name>
<dbReference type="Pfam" id="PF08811">
    <property type="entry name" value="DUF1800"/>
    <property type="match status" value="1"/>
</dbReference>
<proteinExistence type="predicted"/>
<accession>A0A6B3SW32</accession>
<comment type="caution">
    <text evidence="2">The sequence shown here is derived from an EMBL/GenBank/DDBJ whole genome shotgun (WGS) entry which is preliminary data.</text>
</comment>
<gene>
    <name evidence="2" type="ORF">G3574_27600</name>
</gene>
<dbReference type="InterPro" id="IPR014917">
    <property type="entry name" value="DUF1800"/>
</dbReference>
<evidence type="ECO:0000313" key="2">
    <source>
        <dbReference type="EMBL" id="NEX64864.1"/>
    </source>
</evidence>
<reference evidence="2 3" key="1">
    <citation type="submission" date="2020-02" db="EMBL/GenBank/DDBJ databases">
        <authorList>
            <person name="Kim M.K."/>
        </authorList>
    </citation>
    <scope>NUCLEOTIDE SEQUENCE [LARGE SCALE GENOMIC DNA]</scope>
    <source>
        <strain evidence="2 3">17J57-3</strain>
    </source>
</reference>